<keyword evidence="7" id="KW-1185">Reference proteome</keyword>
<evidence type="ECO:0000313" key="7">
    <source>
        <dbReference type="Proteomes" id="UP000198211"/>
    </source>
</evidence>
<evidence type="ECO:0000256" key="1">
    <source>
        <dbReference type="ARBA" id="ARBA00004613"/>
    </source>
</evidence>
<comment type="similarity">
    <text evidence="2 5">Belongs to the RxLR effector family.</text>
</comment>
<feature type="signal peptide" evidence="5">
    <location>
        <begin position="1"/>
        <end position="23"/>
    </location>
</feature>
<dbReference type="OrthoDB" id="126873at2759"/>
<name>A0A225VZA1_9STRA</name>
<evidence type="ECO:0000256" key="5">
    <source>
        <dbReference type="RuleBase" id="RU367124"/>
    </source>
</evidence>
<dbReference type="AlphaFoldDB" id="A0A225VZA1"/>
<keyword evidence="3 5" id="KW-0964">Secreted</keyword>
<feature type="chain" id="PRO_5044957672" description="RxLR effector protein" evidence="5">
    <location>
        <begin position="24"/>
        <end position="248"/>
    </location>
</feature>
<evidence type="ECO:0000256" key="4">
    <source>
        <dbReference type="ARBA" id="ARBA00022729"/>
    </source>
</evidence>
<reference evidence="7" key="1">
    <citation type="submission" date="2017-03" db="EMBL/GenBank/DDBJ databases">
        <title>Phytopthora megakarya and P. palmivora, two closely related causual agents of cacao black pod achieved similar genome size and gene model numbers by different mechanisms.</title>
        <authorList>
            <person name="Ali S."/>
            <person name="Shao J."/>
            <person name="Larry D.J."/>
            <person name="Kronmiller B."/>
            <person name="Shen D."/>
            <person name="Strem M.D."/>
            <person name="Melnick R.L."/>
            <person name="Guiltinan M.J."/>
            <person name="Tyler B.M."/>
            <person name="Meinhardt L.W."/>
            <person name="Bailey B.A."/>
        </authorList>
    </citation>
    <scope>NUCLEOTIDE SEQUENCE [LARGE SCALE GENOMIC DNA]</scope>
    <source>
        <strain evidence="7">zdho120</strain>
    </source>
</reference>
<dbReference type="Pfam" id="PF16810">
    <property type="entry name" value="RXLR"/>
    <property type="match status" value="1"/>
</dbReference>
<dbReference type="EMBL" id="NBNE01002335">
    <property type="protein sequence ID" value="OWZ10773.1"/>
    <property type="molecule type" value="Genomic_DNA"/>
</dbReference>
<evidence type="ECO:0000313" key="6">
    <source>
        <dbReference type="EMBL" id="OWZ10773.1"/>
    </source>
</evidence>
<comment type="function">
    <text evidence="5">Effector that suppresses plant defense responses during pathogen infection.</text>
</comment>
<evidence type="ECO:0000256" key="3">
    <source>
        <dbReference type="ARBA" id="ARBA00022525"/>
    </source>
</evidence>
<dbReference type="Proteomes" id="UP000198211">
    <property type="component" value="Unassembled WGS sequence"/>
</dbReference>
<protein>
    <recommendedName>
        <fullName evidence="5">RxLR effector protein</fullName>
    </recommendedName>
</protein>
<comment type="domain">
    <text evidence="5">The RxLR-dEER motif acts to carry the protein into the host cell cytoplasm through binding to cell surface phosphatidylinositol-3-phosphate.</text>
</comment>
<comment type="caution">
    <text evidence="6">The sequence shown here is derived from an EMBL/GenBank/DDBJ whole genome shotgun (WGS) entry which is preliminary data.</text>
</comment>
<comment type="subcellular location">
    <subcellularLocation>
        <location evidence="1 5">Secreted</location>
    </subcellularLocation>
</comment>
<keyword evidence="4 5" id="KW-0732">Signal</keyword>
<organism evidence="6 7">
    <name type="scientific">Phytophthora megakarya</name>
    <dbReference type="NCBI Taxonomy" id="4795"/>
    <lineage>
        <taxon>Eukaryota</taxon>
        <taxon>Sar</taxon>
        <taxon>Stramenopiles</taxon>
        <taxon>Oomycota</taxon>
        <taxon>Peronosporomycetes</taxon>
        <taxon>Peronosporales</taxon>
        <taxon>Peronosporaceae</taxon>
        <taxon>Phytophthora</taxon>
    </lineage>
</organism>
<dbReference type="InterPro" id="IPR031825">
    <property type="entry name" value="RXLR"/>
</dbReference>
<gene>
    <name evidence="6" type="ORF">PHMEG_00016316</name>
</gene>
<sequence length="248" mass="28344">MRFYQFILLVILVLFVTSSPASASKNSKLATPGAPTPVFESNTPIQRQLNAAPTNGEPEEERGISENLRSIMQKILNLFKSSKTKELQGLLKADDSIDDAFHKLKLNEMAIKENDFIETKMVVDLLKSKNFQAWYKHSAKLSKLSQEKPEAAMLTTLSSFYGEKEVATMILLSKDAWRRGTIDSVWASIASRRLEKALFNKWYVEGLDAKQVLEKVLGVPMIDIHRHSRAKFIWGDYTKWYRAKKLSW</sequence>
<evidence type="ECO:0000256" key="2">
    <source>
        <dbReference type="ARBA" id="ARBA00010400"/>
    </source>
</evidence>
<proteinExistence type="inferred from homology"/>
<accession>A0A225VZA1</accession>